<accession>A0A7U5HKA0</accession>
<dbReference type="KEGG" id="csil:CBE74_00895"/>
<evidence type="ECO:0000313" key="2">
    <source>
        <dbReference type="Proteomes" id="UP000195652"/>
    </source>
</evidence>
<keyword evidence="2" id="KW-1185">Reference proteome</keyword>
<reference evidence="1 2" key="1">
    <citation type="journal article" date="2014" name="BMC Vet. Res.">
        <title>First report of Corynebacterium pseudotuberculosis from caseous lymphadenitis lesions in Black Alentejano pig (Sus scrofa domesticus).</title>
        <authorList>
            <person name="Oliveira M."/>
            <person name="Barroco C."/>
            <person name="Mottola C."/>
            <person name="Santos R."/>
            <person name="Lemsaddek A."/>
            <person name="Tavares L."/>
            <person name="Semedo-Lemsaddek T."/>
        </authorList>
    </citation>
    <scope>NUCLEOTIDE SEQUENCE [LARGE SCALE GENOMIC DNA]</scope>
    <source>
        <strain evidence="1 2">PO100/5</strain>
    </source>
</reference>
<dbReference type="EMBL" id="CP021417">
    <property type="protein sequence ID" value="ARU45305.2"/>
    <property type="molecule type" value="Genomic_DNA"/>
</dbReference>
<reference evidence="1 2" key="3">
    <citation type="journal article" date="2020" name="Int. J. Syst. Evol. Microbiol.">
        <title>Corynebacterium silvaticum sp. nov., a unique group of NTTB corynebacteria in wild boar and roe deer.</title>
        <authorList>
            <person name="Dangel A."/>
            <person name="Berger A."/>
            <person name="Rau J."/>
            <person name="Eisenberg T."/>
            <person name="Kampfer P."/>
            <person name="Margos G."/>
            <person name="Contzen M."/>
            <person name="Busse H.J."/>
            <person name="Konrad R."/>
            <person name="Peters M."/>
            <person name="Sting R."/>
            <person name="Sing A."/>
        </authorList>
    </citation>
    <scope>NUCLEOTIDE SEQUENCE [LARGE SCALE GENOMIC DNA]</scope>
    <source>
        <strain evidence="1 2">PO100/5</strain>
    </source>
</reference>
<organism evidence="1 2">
    <name type="scientific">Corynebacterium silvaticum</name>
    <dbReference type="NCBI Taxonomy" id="2320431"/>
    <lineage>
        <taxon>Bacteria</taxon>
        <taxon>Bacillati</taxon>
        <taxon>Actinomycetota</taxon>
        <taxon>Actinomycetes</taxon>
        <taxon>Mycobacteriales</taxon>
        <taxon>Corynebacteriaceae</taxon>
        <taxon>Corynebacterium</taxon>
    </lineage>
</organism>
<evidence type="ECO:0000313" key="1">
    <source>
        <dbReference type="EMBL" id="ARU45305.2"/>
    </source>
</evidence>
<name>A0A7U5HKA0_9CORY</name>
<sequence>MPWKRIKNAISGNETEGMLDDKSKLDDTVLVLATAQCVLNDATHLAASRRLPIRHNSDITLDSLTPCREEILGARGLKKRRMCSRIGDQLRENALRVERDLLTRGNTMRIPSSTVTGTYQFTRTLHVYEHGEVVSIVGTLMGDATDPIIFNPEAPFVFEIFTVDPQRSLTDQVRILSQLVCLYSDAICFGGFTDRPLGDAIGLLRSAISQLRNEYAATSAYDTRDTKTIDHQSIPGRVIGVLT</sequence>
<protein>
    <submittedName>
        <fullName evidence="1">Uncharacterized protein</fullName>
    </submittedName>
</protein>
<proteinExistence type="predicted"/>
<dbReference type="AlphaFoldDB" id="A0A7U5HKA0"/>
<reference evidence="1 2" key="4">
    <citation type="journal article" date="2020" name="PLoS ONE">
        <title>Taxonomic classification of strain PO100/5 shows a broader geographic distribution and genetic markers of the recently described Corynebacterium silvaticum.</title>
        <authorList>
            <person name="Viana M.V.C."/>
            <person name="Profeta R."/>
            <person name="da Silva A.L."/>
            <person name="Hurtado R."/>
            <person name="Cerqueira J.C."/>
            <person name="Ribeiro B.F.S."/>
            <person name="Almeida M.O."/>
            <person name="Morais-Rodrigues F."/>
            <person name="Soares S.C."/>
            <person name="Oliveira M."/>
            <person name="Tavares L."/>
            <person name="Figueiredo H."/>
            <person name="Wattam A.R."/>
            <person name="Barh D."/>
            <person name="Ghosh P."/>
            <person name="Silva A."/>
            <person name="Azevedo V."/>
        </authorList>
    </citation>
    <scope>NUCLEOTIDE SEQUENCE [LARGE SCALE GENOMIC DNA]</scope>
    <source>
        <strain evidence="1 2">PO100/5</strain>
    </source>
</reference>
<gene>
    <name evidence="1" type="ORF">CBE74_00895</name>
</gene>
<reference evidence="1 2" key="2">
    <citation type="journal article" date="2020" name="Antonie Van Leeuwenhoek">
        <title>Phylogenomic characterisation of a novel corynebacterial species pathogenic to animals.</title>
        <authorList>
            <person name="Moller J."/>
            <person name="Musella L."/>
            <person name="Melnikov V."/>
            <person name="Geissdorfer W."/>
            <person name="Burkovski A."/>
            <person name="Sangal V."/>
        </authorList>
    </citation>
    <scope>NUCLEOTIDE SEQUENCE [LARGE SCALE GENOMIC DNA]</scope>
    <source>
        <strain evidence="1 2">PO100/5</strain>
    </source>
</reference>
<dbReference type="Proteomes" id="UP000195652">
    <property type="component" value="Chromosome"/>
</dbReference>